<dbReference type="RefSeq" id="WP_111251446.1">
    <property type="nucleotide sequence ID" value="NZ_QKWH01000009.1"/>
</dbReference>
<proteinExistence type="inferred from homology"/>
<protein>
    <recommendedName>
        <fullName evidence="3 9">DNA repair protein RecN</fullName>
    </recommendedName>
    <alternativeName>
        <fullName evidence="8 9">Recombination protein N</fullName>
    </alternativeName>
</protein>
<dbReference type="GO" id="GO:0005524">
    <property type="term" value="F:ATP binding"/>
    <property type="evidence" value="ECO:0007669"/>
    <property type="project" value="UniProtKB-KW"/>
</dbReference>
<evidence type="ECO:0000256" key="5">
    <source>
        <dbReference type="ARBA" id="ARBA00022763"/>
    </source>
</evidence>
<evidence type="ECO:0000256" key="7">
    <source>
        <dbReference type="ARBA" id="ARBA00023204"/>
    </source>
</evidence>
<evidence type="ECO:0000256" key="2">
    <source>
        <dbReference type="ARBA" id="ARBA00009441"/>
    </source>
</evidence>
<accession>A0A2W5WLY2</accession>
<reference evidence="11 12" key="1">
    <citation type="submission" date="2018-06" db="EMBL/GenBank/DDBJ databases">
        <title>Whole genome sequencing of a novel hydrocarbon degrading bacterial strain, PW21 isolated from oil contaminated produced water sample.</title>
        <authorList>
            <person name="Nagkirti P."/>
            <person name="Shaikh A."/>
            <person name="Gowdaman V."/>
            <person name="Engineer A.E."/>
            <person name="Dagar S."/>
            <person name="Dhakephalkar P.K."/>
        </authorList>
    </citation>
    <scope>NUCLEOTIDE SEQUENCE [LARGE SCALE GENOMIC DNA]</scope>
    <source>
        <strain evidence="11 12">PW21</strain>
    </source>
</reference>
<evidence type="ECO:0000256" key="6">
    <source>
        <dbReference type="ARBA" id="ARBA00022840"/>
    </source>
</evidence>
<dbReference type="PANTHER" id="PTHR11059">
    <property type="entry name" value="DNA REPAIR PROTEIN RECN"/>
    <property type="match status" value="1"/>
</dbReference>
<keyword evidence="6" id="KW-0067">ATP-binding</keyword>
<evidence type="ECO:0000256" key="1">
    <source>
        <dbReference type="ARBA" id="ARBA00003618"/>
    </source>
</evidence>
<dbReference type="Pfam" id="PF02463">
    <property type="entry name" value="SMC_N"/>
    <property type="match status" value="1"/>
</dbReference>
<evidence type="ECO:0000313" key="11">
    <source>
        <dbReference type="EMBL" id="PZR52549.1"/>
    </source>
</evidence>
<dbReference type="InterPro" id="IPR027417">
    <property type="entry name" value="P-loop_NTPase"/>
</dbReference>
<keyword evidence="5 9" id="KW-0227">DNA damage</keyword>
<sequence length="574" mass="59613">MLEEIAIENLGVIREARVTLSRGLTVITGETGAGKTMVLTGLGLLMGGKADPGVVRPGASSAAVEGRWQVAGRSAVAERVEEAGGSVDDDGTVVVLRTVAAGRSRAHLGGRSVPQGVLAEIADELATVHGQADQLRLRTASKQREALDAFAGPAHLELLGAYRAAWSERTALEAEIADLTARAAERAREAELLRLGLAEVERVDPRPGEDAELQALVARLGNVEALRVAATEAHEALAGEPLGSDETVSAVEQVTRARRALESAAADDPALGGLATRVAEAGYLLADVATELSAYVDDLQADPGGLEVAHARLAELTTLTRTYGETVDDVLRWASDAGLRLLDLDDGGERLRGMTERTEQLDEEIVRLGGEVTAGRRAAGARLAEAVTGELAGLAMGGARLEVDVEDSEPGPWGADQVTFALVPHPGAPARPLGKGASGGELSRVMLALEVALATAATERADDGKGAGLPTFVFDEVDAGVGGRAAVEVGRRLAVLARSTQVIVVTHLAQVAAFADAHLVVTKSAGDEGTVTGVREVTDDERVRELARMLSGQEDSEAARTHALELLESSTVGR</sequence>
<comment type="similarity">
    <text evidence="2 9">Belongs to the RecN family.</text>
</comment>
<dbReference type="GO" id="GO:0006281">
    <property type="term" value="P:DNA repair"/>
    <property type="evidence" value="ECO:0007669"/>
    <property type="project" value="UniProtKB-KW"/>
</dbReference>
<comment type="function">
    <text evidence="1 9">May be involved in recombinational repair of damaged DNA.</text>
</comment>
<dbReference type="EMBL" id="QKWH01000009">
    <property type="protein sequence ID" value="PZR52549.1"/>
    <property type="molecule type" value="Genomic_DNA"/>
</dbReference>
<dbReference type="GO" id="GO:0009432">
    <property type="term" value="P:SOS response"/>
    <property type="evidence" value="ECO:0007669"/>
    <property type="project" value="TreeGrafter"/>
</dbReference>
<dbReference type="PIRSF" id="PIRSF003128">
    <property type="entry name" value="RecN"/>
    <property type="match status" value="1"/>
</dbReference>
<dbReference type="GO" id="GO:0043590">
    <property type="term" value="C:bacterial nucleoid"/>
    <property type="evidence" value="ECO:0007669"/>
    <property type="project" value="TreeGrafter"/>
</dbReference>
<dbReference type="InterPro" id="IPR003395">
    <property type="entry name" value="RecF/RecN/SMC_N"/>
</dbReference>
<dbReference type="SUPFAM" id="SSF52540">
    <property type="entry name" value="P-loop containing nucleoside triphosphate hydrolases"/>
    <property type="match status" value="2"/>
</dbReference>
<dbReference type="GO" id="GO:0006310">
    <property type="term" value="P:DNA recombination"/>
    <property type="evidence" value="ECO:0007669"/>
    <property type="project" value="InterPro"/>
</dbReference>
<keyword evidence="4" id="KW-0547">Nucleotide-binding</keyword>
<dbReference type="AlphaFoldDB" id="A0A2W5WLY2"/>
<dbReference type="PANTHER" id="PTHR11059:SF0">
    <property type="entry name" value="DNA REPAIR PROTEIN RECN"/>
    <property type="match status" value="1"/>
</dbReference>
<evidence type="ECO:0000256" key="4">
    <source>
        <dbReference type="ARBA" id="ARBA00022741"/>
    </source>
</evidence>
<dbReference type="InterPro" id="IPR004604">
    <property type="entry name" value="DNA_recomb/repair_RecN"/>
</dbReference>
<gene>
    <name evidence="11" type="primary">recN</name>
    <name evidence="11" type="ORF">DNL40_11760</name>
</gene>
<evidence type="ECO:0000259" key="10">
    <source>
        <dbReference type="Pfam" id="PF02463"/>
    </source>
</evidence>
<dbReference type="CDD" id="cd03241">
    <property type="entry name" value="ABC_RecN"/>
    <property type="match status" value="1"/>
</dbReference>
<organism evidence="11 12">
    <name type="scientific">Xylanimonas oleitrophica</name>
    <dbReference type="NCBI Taxonomy" id="2607479"/>
    <lineage>
        <taxon>Bacteria</taxon>
        <taxon>Bacillati</taxon>
        <taxon>Actinomycetota</taxon>
        <taxon>Actinomycetes</taxon>
        <taxon>Micrococcales</taxon>
        <taxon>Promicromonosporaceae</taxon>
        <taxon>Xylanimonas</taxon>
    </lineage>
</organism>
<evidence type="ECO:0000256" key="8">
    <source>
        <dbReference type="ARBA" id="ARBA00033408"/>
    </source>
</evidence>
<dbReference type="Gene3D" id="3.40.50.300">
    <property type="entry name" value="P-loop containing nucleotide triphosphate hydrolases"/>
    <property type="match status" value="2"/>
</dbReference>
<evidence type="ECO:0000256" key="9">
    <source>
        <dbReference type="PIRNR" id="PIRNR003128"/>
    </source>
</evidence>
<name>A0A2W5WLY2_9MICO</name>
<keyword evidence="7 9" id="KW-0234">DNA repair</keyword>
<evidence type="ECO:0000313" key="12">
    <source>
        <dbReference type="Proteomes" id="UP000248783"/>
    </source>
</evidence>
<dbReference type="NCBIfam" id="TIGR00634">
    <property type="entry name" value="recN"/>
    <property type="match status" value="1"/>
</dbReference>
<keyword evidence="12" id="KW-1185">Reference proteome</keyword>
<comment type="caution">
    <text evidence="11">The sequence shown here is derived from an EMBL/GenBank/DDBJ whole genome shotgun (WGS) entry which is preliminary data.</text>
</comment>
<evidence type="ECO:0000256" key="3">
    <source>
        <dbReference type="ARBA" id="ARBA00021315"/>
    </source>
</evidence>
<feature type="domain" description="RecF/RecN/SMC N-terminal" evidence="10">
    <location>
        <begin position="1"/>
        <end position="523"/>
    </location>
</feature>
<dbReference type="Proteomes" id="UP000248783">
    <property type="component" value="Unassembled WGS sequence"/>
</dbReference>